<proteinExistence type="predicted"/>
<name>A0A4P6M0P0_9FIRM</name>
<dbReference type="InterPro" id="IPR010982">
    <property type="entry name" value="Lambda_DNA-bd_dom_sf"/>
</dbReference>
<evidence type="ECO:0000313" key="2">
    <source>
        <dbReference type="EMBL" id="QBE97140.1"/>
    </source>
</evidence>
<sequence length="45" mass="5279">MENEKTRQLILKLRKSNQMTQKDLAAKLHVSDKAVAKWERGIFHS</sequence>
<protein>
    <recommendedName>
        <fullName evidence="1">HTH cro/C1-type domain-containing protein</fullName>
    </recommendedName>
</protein>
<accession>A0A4P6M0P0</accession>
<dbReference type="KEGG" id="bpro:PMF13cell1_02693"/>
<dbReference type="SUPFAM" id="SSF47413">
    <property type="entry name" value="lambda repressor-like DNA-binding domains"/>
    <property type="match status" value="1"/>
</dbReference>
<gene>
    <name evidence="2" type="ORF">PMF13cell1_02693</name>
</gene>
<dbReference type="GO" id="GO:0003677">
    <property type="term" value="F:DNA binding"/>
    <property type="evidence" value="ECO:0007669"/>
    <property type="project" value="InterPro"/>
</dbReference>
<evidence type="ECO:0000313" key="3">
    <source>
        <dbReference type="Proteomes" id="UP000289794"/>
    </source>
</evidence>
<dbReference type="InterPro" id="IPR001387">
    <property type="entry name" value="Cro/C1-type_HTH"/>
</dbReference>
<dbReference type="PROSITE" id="PS50943">
    <property type="entry name" value="HTH_CROC1"/>
    <property type="match status" value="1"/>
</dbReference>
<reference evidence="2 3" key="1">
    <citation type="submission" date="2019-01" db="EMBL/GenBank/DDBJ databases">
        <title>PMF-metabolizing Aryl O-demethylase.</title>
        <authorList>
            <person name="Kim M."/>
        </authorList>
    </citation>
    <scope>NUCLEOTIDE SEQUENCE [LARGE SCALE GENOMIC DNA]</scope>
    <source>
        <strain evidence="2 3">PMF1</strain>
    </source>
</reference>
<dbReference type="EMBL" id="CP035945">
    <property type="protein sequence ID" value="QBE97140.1"/>
    <property type="molecule type" value="Genomic_DNA"/>
</dbReference>
<dbReference type="CDD" id="cd00093">
    <property type="entry name" value="HTH_XRE"/>
    <property type="match status" value="1"/>
</dbReference>
<dbReference type="RefSeq" id="WP_029469813.1">
    <property type="nucleotide sequence ID" value="NZ_CP035945.1"/>
</dbReference>
<evidence type="ECO:0000259" key="1">
    <source>
        <dbReference type="PROSITE" id="PS50943"/>
    </source>
</evidence>
<feature type="domain" description="HTH cro/C1-type" evidence="1">
    <location>
        <begin position="10"/>
        <end position="41"/>
    </location>
</feature>
<dbReference type="Proteomes" id="UP000289794">
    <property type="component" value="Chromosome"/>
</dbReference>
<dbReference type="Gene3D" id="1.10.260.40">
    <property type="entry name" value="lambda repressor-like DNA-binding domains"/>
    <property type="match status" value="1"/>
</dbReference>
<organism evidence="2 3">
    <name type="scientific">Blautia producta</name>
    <dbReference type="NCBI Taxonomy" id="33035"/>
    <lineage>
        <taxon>Bacteria</taxon>
        <taxon>Bacillati</taxon>
        <taxon>Bacillota</taxon>
        <taxon>Clostridia</taxon>
        <taxon>Lachnospirales</taxon>
        <taxon>Lachnospiraceae</taxon>
        <taxon>Blautia</taxon>
    </lineage>
</organism>
<dbReference type="Pfam" id="PF01381">
    <property type="entry name" value="HTH_3"/>
    <property type="match status" value="1"/>
</dbReference>
<dbReference type="AlphaFoldDB" id="A0A4P6M0P0"/>